<feature type="coiled-coil region" evidence="1">
    <location>
        <begin position="37"/>
        <end position="71"/>
    </location>
</feature>
<evidence type="ECO:0000256" key="1">
    <source>
        <dbReference type="SAM" id="Coils"/>
    </source>
</evidence>
<protein>
    <submittedName>
        <fullName evidence="2">Uncharacterized protein</fullName>
    </submittedName>
</protein>
<evidence type="ECO:0000313" key="3">
    <source>
        <dbReference type="Proteomes" id="UP000750334"/>
    </source>
</evidence>
<accession>A0A9P7BB43</accession>
<proteinExistence type="predicted"/>
<sequence>MARYDQLLDDESKSKAATIALLVEEQASKDATHASLKKEFEIEKQVKEERIAILQKQLEESLKTIEKLKEEGHMLREVDSP</sequence>
<gene>
    <name evidence="2" type="ORF">C6P45_005097</name>
</gene>
<name>A0A9P7BB43_MAUEX</name>
<dbReference type="AlphaFoldDB" id="A0A9P7BB43"/>
<keyword evidence="3" id="KW-1185">Reference proteome</keyword>
<dbReference type="EMBL" id="PUHR01000081">
    <property type="protein sequence ID" value="KAG0668046.1"/>
    <property type="molecule type" value="Genomic_DNA"/>
</dbReference>
<organism evidence="2 3">
    <name type="scientific">Maudiozyma exigua</name>
    <name type="common">Yeast</name>
    <name type="synonym">Kazachstania exigua</name>
    <dbReference type="NCBI Taxonomy" id="34358"/>
    <lineage>
        <taxon>Eukaryota</taxon>
        <taxon>Fungi</taxon>
        <taxon>Dikarya</taxon>
        <taxon>Ascomycota</taxon>
        <taxon>Saccharomycotina</taxon>
        <taxon>Saccharomycetes</taxon>
        <taxon>Saccharomycetales</taxon>
        <taxon>Saccharomycetaceae</taxon>
        <taxon>Maudiozyma</taxon>
    </lineage>
</organism>
<keyword evidence="1" id="KW-0175">Coiled coil</keyword>
<reference evidence="2 3" key="1">
    <citation type="submission" date="2020-11" db="EMBL/GenBank/DDBJ databases">
        <title>Kefir isolates.</title>
        <authorList>
            <person name="Marcisauskas S."/>
            <person name="Kim Y."/>
            <person name="Blasche S."/>
        </authorList>
    </citation>
    <scope>NUCLEOTIDE SEQUENCE [LARGE SCALE GENOMIC DNA]</scope>
    <source>
        <strain evidence="2 3">OG2</strain>
    </source>
</reference>
<evidence type="ECO:0000313" key="2">
    <source>
        <dbReference type="EMBL" id="KAG0668046.1"/>
    </source>
</evidence>
<comment type="caution">
    <text evidence="2">The sequence shown here is derived from an EMBL/GenBank/DDBJ whole genome shotgun (WGS) entry which is preliminary data.</text>
</comment>
<dbReference type="Proteomes" id="UP000750334">
    <property type="component" value="Unassembled WGS sequence"/>
</dbReference>